<reference evidence="2 3" key="1">
    <citation type="submission" date="2024-07" db="EMBL/GenBank/DDBJ databases">
        <authorList>
            <person name="Akdeniz Z."/>
        </authorList>
    </citation>
    <scope>NUCLEOTIDE SEQUENCE [LARGE SCALE GENOMIC DNA]</scope>
</reference>
<keyword evidence="2" id="KW-0255">Endonuclease</keyword>
<dbReference type="InterPro" id="IPR038717">
    <property type="entry name" value="Tc1-like_DDE_dom"/>
</dbReference>
<keyword evidence="2" id="KW-0540">Nuclease</keyword>
<evidence type="ECO:0000313" key="3">
    <source>
        <dbReference type="Proteomes" id="UP001642409"/>
    </source>
</evidence>
<evidence type="ECO:0000313" key="2">
    <source>
        <dbReference type="EMBL" id="CAL6088061.1"/>
    </source>
</evidence>
<gene>
    <name evidence="2" type="ORF">HINF_LOCUS63944</name>
</gene>
<name>A0ABP1LLQ9_9EUKA</name>
<dbReference type="Pfam" id="PF13358">
    <property type="entry name" value="DDE_3"/>
    <property type="match status" value="1"/>
</dbReference>
<dbReference type="GO" id="GO:0004519">
    <property type="term" value="F:endonuclease activity"/>
    <property type="evidence" value="ECO:0007669"/>
    <property type="project" value="UniProtKB-KW"/>
</dbReference>
<dbReference type="EMBL" id="CAXDID020000405">
    <property type="protein sequence ID" value="CAL6088061.1"/>
    <property type="molecule type" value="Genomic_DNA"/>
</dbReference>
<accession>A0ABP1LLQ9</accession>
<dbReference type="Proteomes" id="UP001642409">
    <property type="component" value="Unassembled WGS sequence"/>
</dbReference>
<dbReference type="Gene3D" id="3.30.420.10">
    <property type="entry name" value="Ribonuclease H-like superfamily/Ribonuclease H"/>
    <property type="match status" value="1"/>
</dbReference>
<sequence>MNILISRFQEGQQSRFFIITALKAIRVSLNRFYPKNKWTLGSSGVQNVSTGQWKIGRNMCLRTSAAYTRPVEETYTSQGDPTKGMIQDFSQQRKLMEAFLFLSGAEYHNMDLHLLSVLYQKRNADHYLKILKQVAVPFLESLDLEFQQDNASTHTAEIIQHYFDQKGIEPLQWSPHSPDLSIIENIWHLLKLKLPVKVYENRDDFVAAIRLAWTQIGQDVVDALFTKQNKGVY</sequence>
<protein>
    <submittedName>
        <fullName evidence="2">DDE_superfamily endonuclease domain-containing protein</fullName>
    </submittedName>
</protein>
<comment type="caution">
    <text evidence="2">The sequence shown here is derived from an EMBL/GenBank/DDBJ whole genome shotgun (WGS) entry which is preliminary data.</text>
</comment>
<keyword evidence="3" id="KW-1185">Reference proteome</keyword>
<evidence type="ECO:0000259" key="1">
    <source>
        <dbReference type="Pfam" id="PF13358"/>
    </source>
</evidence>
<organism evidence="2 3">
    <name type="scientific">Hexamita inflata</name>
    <dbReference type="NCBI Taxonomy" id="28002"/>
    <lineage>
        <taxon>Eukaryota</taxon>
        <taxon>Metamonada</taxon>
        <taxon>Diplomonadida</taxon>
        <taxon>Hexamitidae</taxon>
        <taxon>Hexamitinae</taxon>
        <taxon>Hexamita</taxon>
    </lineage>
</organism>
<dbReference type="InterPro" id="IPR036397">
    <property type="entry name" value="RNaseH_sf"/>
</dbReference>
<feature type="domain" description="Tc1-like transposase DDE" evidence="1">
    <location>
        <begin position="117"/>
        <end position="194"/>
    </location>
</feature>
<keyword evidence="2" id="KW-0378">Hydrolase</keyword>
<proteinExistence type="predicted"/>